<evidence type="ECO:0000256" key="1">
    <source>
        <dbReference type="SAM" id="MobiDB-lite"/>
    </source>
</evidence>
<evidence type="ECO:0000313" key="3">
    <source>
        <dbReference type="Proteomes" id="UP000235023"/>
    </source>
</evidence>
<dbReference type="EMBL" id="KZ559657">
    <property type="protein sequence ID" value="PLN75261.1"/>
    <property type="molecule type" value="Genomic_DNA"/>
</dbReference>
<gene>
    <name evidence="2" type="ORF">BDW42DRAFT_42578</name>
</gene>
<sequence>MAPSFDTLSEQDLHEEEEEEIDFSDLKAQYEVKVDEGLDTFIVIDGLPVVPADSRQKLIKFLLRKLNAVGHTSEDAVFMPLSDKNMTEGYVWDG</sequence>
<name>A0A2J5HES3_9EURO</name>
<organism evidence="2 3">
    <name type="scientific">Aspergillus taichungensis</name>
    <dbReference type="NCBI Taxonomy" id="482145"/>
    <lineage>
        <taxon>Eukaryota</taxon>
        <taxon>Fungi</taxon>
        <taxon>Dikarya</taxon>
        <taxon>Ascomycota</taxon>
        <taxon>Pezizomycotina</taxon>
        <taxon>Eurotiomycetes</taxon>
        <taxon>Eurotiomycetidae</taxon>
        <taxon>Eurotiales</taxon>
        <taxon>Aspergillaceae</taxon>
        <taxon>Aspergillus</taxon>
        <taxon>Aspergillus subgen. Circumdati</taxon>
    </lineage>
</organism>
<dbReference type="OrthoDB" id="10250414at2759"/>
<evidence type="ECO:0000313" key="2">
    <source>
        <dbReference type="EMBL" id="PLN75261.1"/>
    </source>
</evidence>
<dbReference type="AlphaFoldDB" id="A0A2J5HES3"/>
<protein>
    <submittedName>
        <fullName evidence="2">Uncharacterized protein</fullName>
    </submittedName>
</protein>
<proteinExistence type="predicted"/>
<feature type="region of interest" description="Disordered" evidence="1">
    <location>
        <begin position="1"/>
        <end position="21"/>
    </location>
</feature>
<feature type="compositionally biased region" description="Polar residues" evidence="1">
    <location>
        <begin position="1"/>
        <end position="10"/>
    </location>
</feature>
<reference evidence="3" key="1">
    <citation type="submission" date="2017-12" db="EMBL/GenBank/DDBJ databases">
        <authorList>
            <consortium name="DOE Joint Genome Institute"/>
            <person name="Mondo S.J."/>
            <person name="Kjaerbolling I."/>
            <person name="Vesth T.C."/>
            <person name="Frisvad J.C."/>
            <person name="Nybo J.L."/>
            <person name="Theobald S."/>
            <person name="Kuo A."/>
            <person name="Bowyer P."/>
            <person name="Matsuda Y."/>
            <person name="Lyhne E.K."/>
            <person name="Kogle M.E."/>
            <person name="Clum A."/>
            <person name="Lipzen A."/>
            <person name="Salamov A."/>
            <person name="Ngan C.Y."/>
            <person name="Daum C."/>
            <person name="Chiniquy J."/>
            <person name="Barry K."/>
            <person name="LaButti K."/>
            <person name="Haridas S."/>
            <person name="Simmons B.A."/>
            <person name="Magnuson J.K."/>
            <person name="Mortensen U.H."/>
            <person name="Larsen T.O."/>
            <person name="Grigoriev I.V."/>
            <person name="Baker S.E."/>
            <person name="Andersen M.R."/>
            <person name="Nordberg H.P."/>
            <person name="Cantor M.N."/>
            <person name="Hua S.X."/>
        </authorList>
    </citation>
    <scope>NUCLEOTIDE SEQUENCE [LARGE SCALE GENOMIC DNA]</scope>
    <source>
        <strain evidence="3">IBT 19404</strain>
    </source>
</reference>
<dbReference type="Proteomes" id="UP000235023">
    <property type="component" value="Unassembled WGS sequence"/>
</dbReference>
<keyword evidence="3" id="KW-1185">Reference proteome</keyword>
<accession>A0A2J5HES3</accession>